<feature type="coiled-coil region" evidence="3">
    <location>
        <begin position="573"/>
        <end position="600"/>
    </location>
</feature>
<dbReference type="SMART" id="SM00382">
    <property type="entry name" value="AAA"/>
    <property type="match status" value="2"/>
</dbReference>
<comment type="caution">
    <text evidence="6">The sequence shown here is derived from an EMBL/GenBank/DDBJ whole genome shotgun (WGS) entry which is preliminary data.</text>
</comment>
<name>A0ABW9XLB2_9BACL</name>
<feature type="compositionally biased region" description="Basic and acidic residues" evidence="4">
    <location>
        <begin position="516"/>
        <end position="530"/>
    </location>
</feature>
<feature type="domain" description="ABC transporter" evidence="5">
    <location>
        <begin position="4"/>
        <end position="218"/>
    </location>
</feature>
<evidence type="ECO:0000256" key="3">
    <source>
        <dbReference type="SAM" id="Coils"/>
    </source>
</evidence>
<feature type="domain" description="ABC transporter" evidence="5">
    <location>
        <begin position="313"/>
        <end position="527"/>
    </location>
</feature>
<dbReference type="PROSITE" id="PS50893">
    <property type="entry name" value="ABC_TRANSPORTER_2"/>
    <property type="match status" value="2"/>
</dbReference>
<dbReference type="EMBL" id="JAAAMV010000002">
    <property type="protein sequence ID" value="NBD23343.1"/>
    <property type="molecule type" value="Genomic_DNA"/>
</dbReference>
<dbReference type="InterPro" id="IPR032781">
    <property type="entry name" value="ABC_tran_Xtn"/>
</dbReference>
<keyword evidence="7" id="KW-1185">Reference proteome</keyword>
<evidence type="ECO:0000259" key="5">
    <source>
        <dbReference type="PROSITE" id="PS50893"/>
    </source>
</evidence>
<protein>
    <submittedName>
        <fullName evidence="6">ABC-F type ribosomal protection protein</fullName>
    </submittedName>
</protein>
<proteinExistence type="predicted"/>
<dbReference type="SUPFAM" id="SSF52540">
    <property type="entry name" value="P-loop containing nucleoside triphosphate hydrolases"/>
    <property type="match status" value="2"/>
</dbReference>
<reference evidence="6 7" key="1">
    <citation type="submission" date="2020-01" db="EMBL/GenBank/DDBJ databases">
        <title>Paenibacillus soybeanensis sp. nov. isolated from the nodules of soybean (Glycine max(L.) Merr).</title>
        <authorList>
            <person name="Wang H."/>
        </authorList>
    </citation>
    <scope>NUCLEOTIDE SEQUENCE [LARGE SCALE GENOMIC DNA]</scope>
    <source>
        <strain evidence="6 7">T1</strain>
    </source>
</reference>
<dbReference type="Proteomes" id="UP000665561">
    <property type="component" value="Unassembled WGS sequence"/>
</dbReference>
<evidence type="ECO:0000256" key="4">
    <source>
        <dbReference type="SAM" id="MobiDB-lite"/>
    </source>
</evidence>
<evidence type="ECO:0000313" key="7">
    <source>
        <dbReference type="Proteomes" id="UP000665561"/>
    </source>
</evidence>
<organism evidence="6 7">
    <name type="scientific">Paenibacillus glycinis</name>
    <dbReference type="NCBI Taxonomy" id="2697035"/>
    <lineage>
        <taxon>Bacteria</taxon>
        <taxon>Bacillati</taxon>
        <taxon>Bacillota</taxon>
        <taxon>Bacilli</taxon>
        <taxon>Bacillales</taxon>
        <taxon>Paenibacillaceae</taxon>
        <taxon>Paenibacillus</taxon>
    </lineage>
</organism>
<dbReference type="Pfam" id="PF00005">
    <property type="entry name" value="ABC_tran"/>
    <property type="match status" value="2"/>
</dbReference>
<dbReference type="NCBIfam" id="NF000355">
    <property type="entry name" value="ribo_prot_ABC_F"/>
    <property type="match status" value="1"/>
</dbReference>
<dbReference type="RefSeq" id="WP_161741762.1">
    <property type="nucleotide sequence ID" value="NZ_JAAAMV010000002.1"/>
</dbReference>
<evidence type="ECO:0000313" key="6">
    <source>
        <dbReference type="EMBL" id="NBD23343.1"/>
    </source>
</evidence>
<dbReference type="Gene3D" id="3.40.50.300">
    <property type="entry name" value="P-loop containing nucleotide triphosphate hydrolases"/>
    <property type="match status" value="2"/>
</dbReference>
<dbReference type="PANTHER" id="PTHR42855">
    <property type="entry name" value="ABC TRANSPORTER ATP-BINDING SUBUNIT"/>
    <property type="match status" value="1"/>
</dbReference>
<dbReference type="PANTHER" id="PTHR42855:SF2">
    <property type="entry name" value="DRUG RESISTANCE ABC TRANSPORTER,ATP-BINDING PROTEIN"/>
    <property type="match status" value="1"/>
</dbReference>
<dbReference type="PROSITE" id="PS00211">
    <property type="entry name" value="ABC_TRANSPORTER_1"/>
    <property type="match status" value="1"/>
</dbReference>
<dbReference type="InterPro" id="IPR003593">
    <property type="entry name" value="AAA+_ATPase"/>
</dbReference>
<accession>A0ABW9XLB2</accession>
<evidence type="ECO:0000256" key="2">
    <source>
        <dbReference type="ARBA" id="ARBA00022840"/>
    </source>
</evidence>
<dbReference type="InterPro" id="IPR027417">
    <property type="entry name" value="P-loop_NTPase"/>
</dbReference>
<evidence type="ECO:0000256" key="1">
    <source>
        <dbReference type="ARBA" id="ARBA00022741"/>
    </source>
</evidence>
<dbReference type="InterPro" id="IPR051309">
    <property type="entry name" value="ABCF_ATPase"/>
</dbReference>
<dbReference type="InterPro" id="IPR003439">
    <property type="entry name" value="ABC_transporter-like_ATP-bd"/>
</dbReference>
<keyword evidence="2" id="KW-0067">ATP-binding</keyword>
<keyword evidence="3" id="KW-0175">Coiled coil</keyword>
<dbReference type="CDD" id="cd03221">
    <property type="entry name" value="ABCF_EF-3"/>
    <property type="match status" value="2"/>
</dbReference>
<sequence>MTLITIRDMKKHFGDTAVLERVNADIARSERIGLVGMNGAGKSTLANLIFGTLQPDGGKLTYHVDGLRIGYLRQSSSYAVHAFSGSAGREDDEQESRRFLEVSSHLGLRNVKEWNDERFAGLSGGEKTKLAIAHVWASKPDILLLDEPTNHLDFQGVDWLIGELRTFGGTTIVISHDRYFLDATVDRIIELQDGTSVDYPGSYTFYREEKERRYASQLHQYEERHKYERKIEAEIARLKNWSAKAHRDSAKAAATRGGIKEFYRNKAKSMDKQIKSRLHRLEKIDHEGVKKPKEEAKVSFGWDDPGKRGRRIIEAFRIGKRYGERKLFEDSSFYLQRGEKIGLVGPNGAGKTTLIEMVLGRKTVDAGNLWISPTAKIAYLTQDVTDLDAERTVLELLQASFELRSDVGKARTLLANMGFDEGMLEKPIRQLSLGERTRVKLAQLIMQEQDVLILDEPTNHLDLASRERLEETLGTYGGTLLIVSHDRYLIEKICDKLLVFGDGAIRRYETGYREYAERNGQDETEARLDSASEAASAESLPKLAIQQRKQQREEELMLVTTRISFLLGEISMLKPAEARYAELDKELAELLAKKKALLAQ</sequence>
<feature type="region of interest" description="Disordered" evidence="4">
    <location>
        <begin position="516"/>
        <end position="535"/>
    </location>
</feature>
<keyword evidence="1" id="KW-0547">Nucleotide-binding</keyword>
<gene>
    <name evidence="6" type="primary">abc-f</name>
    <name evidence="6" type="ORF">GT019_05620</name>
</gene>
<dbReference type="Pfam" id="PF12848">
    <property type="entry name" value="ABC_tran_Xtn"/>
    <property type="match status" value="1"/>
</dbReference>
<dbReference type="InterPro" id="IPR017871">
    <property type="entry name" value="ABC_transporter-like_CS"/>
</dbReference>